<dbReference type="GO" id="GO:0033566">
    <property type="term" value="P:gamma-tubulin complex localization"/>
    <property type="evidence" value="ECO:0007669"/>
    <property type="project" value="InterPro"/>
</dbReference>
<evidence type="ECO:0000256" key="3">
    <source>
        <dbReference type="ARBA" id="ARBA00022490"/>
    </source>
</evidence>
<dbReference type="STRING" id="7167.A0A182FI78"/>
<evidence type="ECO:0000256" key="1">
    <source>
        <dbReference type="ARBA" id="ARBA00004267"/>
    </source>
</evidence>
<reference evidence="5 6" key="1">
    <citation type="journal article" date="2017" name="G3 (Bethesda)">
        <title>The Physical Genome Mapping of Anopheles albimanus Corrected Scaffold Misassemblies and Identified Interarm Rearrangements in Genus Anopheles.</title>
        <authorList>
            <person name="Artemov G.N."/>
            <person name="Peery A.N."/>
            <person name="Jiang X."/>
            <person name="Tu Z."/>
            <person name="Stegniy V.N."/>
            <person name="Sharakhova M.V."/>
            <person name="Sharakhov I.V."/>
        </authorList>
    </citation>
    <scope>NUCLEOTIDE SEQUENCE [LARGE SCALE GENOMIC DNA]</scope>
    <source>
        <strain evidence="5 6">ALBI9_A</strain>
    </source>
</reference>
<accession>A0A182FI78</accession>
<evidence type="ECO:0008006" key="7">
    <source>
        <dbReference type="Google" id="ProtNLM"/>
    </source>
</evidence>
<dbReference type="Proteomes" id="UP000069272">
    <property type="component" value="Chromosome 3L"/>
</dbReference>
<dbReference type="GO" id="GO:0031021">
    <property type="term" value="C:interphase microtubule organizing center"/>
    <property type="evidence" value="ECO:0007669"/>
    <property type="project" value="TreeGrafter"/>
</dbReference>
<comment type="similarity">
    <text evidence="2">Belongs to the MOZART1 family.</text>
</comment>
<dbReference type="GO" id="GO:0005813">
    <property type="term" value="C:centrosome"/>
    <property type="evidence" value="ECO:0007669"/>
    <property type="project" value="TreeGrafter"/>
</dbReference>
<dbReference type="VEuPathDB" id="VectorBase:AALB006222"/>
<keyword evidence="4" id="KW-0206">Cytoskeleton</keyword>
<evidence type="ECO:0000256" key="4">
    <source>
        <dbReference type="ARBA" id="ARBA00023212"/>
    </source>
</evidence>
<evidence type="ECO:0000313" key="6">
    <source>
        <dbReference type="Proteomes" id="UP000069272"/>
    </source>
</evidence>
<name>A0A182FI78_ANOAL</name>
<dbReference type="EnsemblMetazoa" id="AALB006222-RA">
    <property type="protein sequence ID" value="AALB006222-PA"/>
    <property type="gene ID" value="AALB006222"/>
</dbReference>
<evidence type="ECO:0000256" key="2">
    <source>
        <dbReference type="ARBA" id="ARBA00011015"/>
    </source>
</evidence>
<dbReference type="Pfam" id="PF12554">
    <property type="entry name" value="MOZART1"/>
    <property type="match status" value="1"/>
</dbReference>
<evidence type="ECO:0000313" key="5">
    <source>
        <dbReference type="EnsemblMetazoa" id="AALB006222-PA"/>
    </source>
</evidence>
<dbReference type="InterPro" id="IPR022214">
    <property type="entry name" value="MZT1"/>
</dbReference>
<dbReference type="AlphaFoldDB" id="A0A182FI78"/>
<proteinExistence type="inferred from homology"/>
<keyword evidence="3" id="KW-0963">Cytoplasm</keyword>
<protein>
    <recommendedName>
        <fullName evidence="7">Mitotic-spindle organizing protein 1</fullName>
    </recommendedName>
</protein>
<dbReference type="GO" id="GO:0005819">
    <property type="term" value="C:spindle"/>
    <property type="evidence" value="ECO:0007669"/>
    <property type="project" value="TreeGrafter"/>
</dbReference>
<comment type="subcellular location">
    <subcellularLocation>
        <location evidence="1">Cytoplasm</location>
        <location evidence="1">Cytoskeleton</location>
        <location evidence="1">Microtubule organizing center</location>
    </subcellularLocation>
</comment>
<dbReference type="GO" id="GO:0090307">
    <property type="term" value="P:mitotic spindle assembly"/>
    <property type="evidence" value="ECO:0007669"/>
    <property type="project" value="TreeGrafter"/>
</dbReference>
<sequence>MPEPSDENNSNLYLRLQQSQLVRANIQNISQYLNTGLSPETLDICVKLLEAGVHPQSLAESVILIRNQMAALDNNGDNAH</sequence>
<keyword evidence="6" id="KW-1185">Reference proteome</keyword>
<organism evidence="5 6">
    <name type="scientific">Anopheles albimanus</name>
    <name type="common">New world malaria mosquito</name>
    <dbReference type="NCBI Taxonomy" id="7167"/>
    <lineage>
        <taxon>Eukaryota</taxon>
        <taxon>Metazoa</taxon>
        <taxon>Ecdysozoa</taxon>
        <taxon>Arthropoda</taxon>
        <taxon>Hexapoda</taxon>
        <taxon>Insecta</taxon>
        <taxon>Pterygota</taxon>
        <taxon>Neoptera</taxon>
        <taxon>Endopterygota</taxon>
        <taxon>Diptera</taxon>
        <taxon>Nematocera</taxon>
        <taxon>Culicoidea</taxon>
        <taxon>Culicidae</taxon>
        <taxon>Anophelinae</taxon>
        <taxon>Anopheles</taxon>
    </lineage>
</organism>
<dbReference type="GO" id="GO:0000931">
    <property type="term" value="C:gamma-tubulin ring complex"/>
    <property type="evidence" value="ECO:0007669"/>
    <property type="project" value="InterPro"/>
</dbReference>
<dbReference type="PANTHER" id="PTHR28520:SF2">
    <property type="entry name" value="MITOTIC-SPINDLE ORGANIZING PROTEIN 1"/>
    <property type="match status" value="1"/>
</dbReference>
<dbReference type="GO" id="GO:0051415">
    <property type="term" value="P:microtubule nucleation by interphase microtubule organizing center"/>
    <property type="evidence" value="ECO:0007669"/>
    <property type="project" value="TreeGrafter"/>
</dbReference>
<dbReference type="PANTHER" id="PTHR28520">
    <property type="entry name" value="MITOTIC-SPINDLE ORGANIZING PROTEIN 1"/>
    <property type="match status" value="1"/>
</dbReference>
<reference evidence="5" key="2">
    <citation type="submission" date="2022-08" db="UniProtKB">
        <authorList>
            <consortium name="EnsemblMetazoa"/>
        </authorList>
    </citation>
    <scope>IDENTIFICATION</scope>
    <source>
        <strain evidence="5">STECLA/ALBI9_A</strain>
    </source>
</reference>